<dbReference type="EMBL" id="JARGEI010000028">
    <property type="protein sequence ID" value="KAJ8706741.1"/>
    <property type="molecule type" value="Genomic_DNA"/>
</dbReference>
<sequence>MAYSHTQEFYWCSIRLTSPYTQRMSSSKLDTIFLYHPKVEWQKMPKALSPLLYFYQESVPLYRETLAAPPVHLSLLVCVCHDLEGHRKIPEHVHCLQAEH</sequence>
<accession>A0AAD7Y927</accession>
<evidence type="ECO:0000313" key="2">
    <source>
        <dbReference type="Proteomes" id="UP001231518"/>
    </source>
</evidence>
<name>A0AAD7Y927_MYTSE</name>
<proteinExistence type="predicted"/>
<protein>
    <submittedName>
        <fullName evidence="1">Uncharacterized protein</fullName>
    </submittedName>
</protein>
<comment type="caution">
    <text evidence="1">The sequence shown here is derived from an EMBL/GenBank/DDBJ whole genome shotgun (WGS) entry which is preliminary data.</text>
</comment>
<gene>
    <name evidence="1" type="ORF">PYW07_012819</name>
</gene>
<keyword evidence="2" id="KW-1185">Reference proteome</keyword>
<organism evidence="1 2">
    <name type="scientific">Mythimna separata</name>
    <name type="common">Oriental armyworm</name>
    <name type="synonym">Pseudaletia separata</name>
    <dbReference type="NCBI Taxonomy" id="271217"/>
    <lineage>
        <taxon>Eukaryota</taxon>
        <taxon>Metazoa</taxon>
        <taxon>Ecdysozoa</taxon>
        <taxon>Arthropoda</taxon>
        <taxon>Hexapoda</taxon>
        <taxon>Insecta</taxon>
        <taxon>Pterygota</taxon>
        <taxon>Neoptera</taxon>
        <taxon>Endopterygota</taxon>
        <taxon>Lepidoptera</taxon>
        <taxon>Glossata</taxon>
        <taxon>Ditrysia</taxon>
        <taxon>Noctuoidea</taxon>
        <taxon>Noctuidae</taxon>
        <taxon>Noctuinae</taxon>
        <taxon>Hadenini</taxon>
        <taxon>Mythimna</taxon>
    </lineage>
</organism>
<dbReference type="AlphaFoldDB" id="A0AAD7Y927"/>
<reference evidence="1" key="1">
    <citation type="submission" date="2023-03" db="EMBL/GenBank/DDBJ databases">
        <title>Chromosome-level genomes of two armyworms, Mythimna separata and Mythimna loreyi, provide insights into the biosynthesis and reception of sex pheromones.</title>
        <authorList>
            <person name="Zhao H."/>
        </authorList>
    </citation>
    <scope>NUCLEOTIDE SEQUENCE</scope>
    <source>
        <strain evidence="1">BeijingLab</strain>
        <tissue evidence="1">Pupa</tissue>
    </source>
</reference>
<dbReference type="Proteomes" id="UP001231518">
    <property type="component" value="Chromosome 30"/>
</dbReference>
<evidence type="ECO:0000313" key="1">
    <source>
        <dbReference type="EMBL" id="KAJ8706741.1"/>
    </source>
</evidence>